<comment type="similarity">
    <text evidence="1">Belongs to the UDP-glycosyltransferase family.</text>
</comment>
<evidence type="ECO:0000313" key="6">
    <source>
        <dbReference type="EMBL" id="KAG6506079.1"/>
    </source>
</evidence>
<dbReference type="InterPro" id="IPR010488">
    <property type="entry name" value="Zeta_toxin_domain"/>
</dbReference>
<dbReference type="InterPro" id="IPR035595">
    <property type="entry name" value="UDP_glycos_trans_CS"/>
</dbReference>
<dbReference type="Proteomes" id="UP000734854">
    <property type="component" value="Unassembled WGS sequence"/>
</dbReference>
<keyword evidence="2" id="KW-0808">Transferase</keyword>
<dbReference type="PANTHER" id="PTHR31153">
    <property type="entry name" value="CALMODULIN CALCIUM-DEPENDENT NAD KINASE"/>
    <property type="match status" value="1"/>
</dbReference>
<gene>
    <name evidence="6" type="ORF">ZIOFF_031394</name>
</gene>
<dbReference type="EMBL" id="JACMSC010000009">
    <property type="protein sequence ID" value="KAG6506079.1"/>
    <property type="molecule type" value="Genomic_DNA"/>
</dbReference>
<evidence type="ECO:0000313" key="7">
    <source>
        <dbReference type="Proteomes" id="UP000734854"/>
    </source>
</evidence>
<dbReference type="PANTHER" id="PTHR31153:SF1">
    <property type="entry name" value="CALMODULIN CALCIUM-DEPENDENT NAD KINASE"/>
    <property type="match status" value="1"/>
</dbReference>
<organism evidence="6 7">
    <name type="scientific">Zingiber officinale</name>
    <name type="common">Ginger</name>
    <name type="synonym">Amomum zingiber</name>
    <dbReference type="NCBI Taxonomy" id="94328"/>
    <lineage>
        <taxon>Eukaryota</taxon>
        <taxon>Viridiplantae</taxon>
        <taxon>Streptophyta</taxon>
        <taxon>Embryophyta</taxon>
        <taxon>Tracheophyta</taxon>
        <taxon>Spermatophyta</taxon>
        <taxon>Magnoliopsida</taxon>
        <taxon>Liliopsida</taxon>
        <taxon>Zingiberales</taxon>
        <taxon>Zingiberaceae</taxon>
        <taxon>Zingiber</taxon>
    </lineage>
</organism>
<dbReference type="InterPro" id="IPR002213">
    <property type="entry name" value="UDP_glucos_trans"/>
</dbReference>
<dbReference type="GO" id="GO:0008194">
    <property type="term" value="F:UDP-glycosyltransferase activity"/>
    <property type="evidence" value="ECO:0007669"/>
    <property type="project" value="InterPro"/>
</dbReference>
<dbReference type="SUPFAM" id="SSF52540">
    <property type="entry name" value="P-loop containing nucleoside triphosphate hydrolases"/>
    <property type="match status" value="1"/>
</dbReference>
<dbReference type="AlphaFoldDB" id="A0A8J5GT80"/>
<evidence type="ECO:0000256" key="1">
    <source>
        <dbReference type="ARBA" id="ARBA00009995"/>
    </source>
</evidence>
<sequence length="904" mass="99977">MLLFAKRLAAKWPATTFLATRFIVQSIATQAGPVAVAAISDGYDAGGFASSPSLEVYLEVFEAHGARALSELMEARAAEGRPFTAVVYDTFVPWAAGVARRHGAAAVGFSTQSASVSAIYYYVRRGELAAPVEEGGRVAPPGMPEMERREFPTMALGDGAYATLAAYALEQFDGAGKDDWVLFNSFDELEGPVIECLNAHHFHAVNVGPCVPISAADGASYGVNLLPAEDDVCMRWLAGLPPHSAIYVSFGSFASLSPAQMTELALGLTACGRPFLWVVRDAERRTLPPGFSPALGLIVRWSPQLAVLAHPAVGCFVTHCGWNSTLESICLGVPMIGLPQWSDQPTNAKCVETEWKVGVRARPGDGGLVTQAELERCVRAVMDGDEGEEIRRSARRWSDLARSAIQERGSTDRNLDAPMRDSKVVPRLVLAESGRIEELESFQQYVARQLGFEDSRECPILCKLANGYLRRSNECEDNIFDFLSQEQEHESLYVKLVEELDKCILGYFAFHWSHAPFLITQVLSADHEHKMKLKNFVMEATRNIRFERVAKDLKVTRVFSTLVEELKAIGIIHQEEFRRSEVVLPAPADASEYRSPVLLLMGGGMGAGKSTVLKEILKDPFWLAAAASTVVVEADQFKEMDVIYKAISSRGNHSDMLQTAELVHQSSTDAASSLLVTALNEGRDVIMDGTLSWEPFVRQTITMARNVHLQQYRMGVGYKVSGDGTVTENYWEPVVQQEEHKSPQRKPYRIELVGVICDAYLAVVRGVRFDVQVKNHVDRRAIIMGRAVRVQSQLKSHKRFASAFPRYCRLADSAKLYSTNSMGSAKMTEWRDGSRNLPEDRDCINCLEKVSKLNEDADSIYELYPEDDTGHGSGSIWDEITSPARAETQQQLKEAVKIMERSLV</sequence>
<comment type="caution">
    <text evidence="6">The sequence shown here is derived from an EMBL/GenBank/DDBJ whole genome shotgun (WGS) entry which is preliminary data.</text>
</comment>
<proteinExistence type="inferred from homology"/>
<dbReference type="GO" id="GO:0016301">
    <property type="term" value="F:kinase activity"/>
    <property type="evidence" value="ECO:0007669"/>
    <property type="project" value="InterPro"/>
</dbReference>
<keyword evidence="7" id="KW-1185">Reference proteome</keyword>
<evidence type="ECO:0000256" key="3">
    <source>
        <dbReference type="ARBA" id="ARBA00022741"/>
    </source>
</evidence>
<dbReference type="Gene3D" id="3.40.50.2000">
    <property type="entry name" value="Glycogen Phosphorylase B"/>
    <property type="match status" value="2"/>
</dbReference>
<accession>A0A8J5GT80</accession>
<keyword evidence="3" id="KW-0547">Nucleotide-binding</keyword>
<dbReference type="Pfam" id="PF00201">
    <property type="entry name" value="UDPGT"/>
    <property type="match status" value="1"/>
</dbReference>
<reference evidence="6 7" key="1">
    <citation type="submission" date="2020-08" db="EMBL/GenBank/DDBJ databases">
        <title>Plant Genome Project.</title>
        <authorList>
            <person name="Zhang R.-G."/>
        </authorList>
    </citation>
    <scope>NUCLEOTIDE SEQUENCE [LARGE SCALE GENOMIC DNA]</scope>
    <source>
        <tissue evidence="6">Rhizome</tissue>
    </source>
</reference>
<dbReference type="SUPFAM" id="SSF53756">
    <property type="entry name" value="UDP-Glycosyltransferase/glycogen phosphorylase"/>
    <property type="match status" value="1"/>
</dbReference>
<feature type="domain" description="Zeta toxin" evidence="5">
    <location>
        <begin position="593"/>
        <end position="705"/>
    </location>
</feature>
<evidence type="ECO:0000256" key="4">
    <source>
        <dbReference type="ARBA" id="ARBA00022840"/>
    </source>
</evidence>
<protein>
    <recommendedName>
        <fullName evidence="5">Zeta toxin domain-containing protein</fullName>
    </recommendedName>
</protein>
<dbReference type="GO" id="GO:0005524">
    <property type="term" value="F:ATP binding"/>
    <property type="evidence" value="ECO:0007669"/>
    <property type="project" value="UniProtKB-KW"/>
</dbReference>
<evidence type="ECO:0000259" key="5">
    <source>
        <dbReference type="Pfam" id="PF06414"/>
    </source>
</evidence>
<dbReference type="InterPro" id="IPR027417">
    <property type="entry name" value="P-loop_NTPase"/>
</dbReference>
<dbReference type="PROSITE" id="PS00375">
    <property type="entry name" value="UDPGT"/>
    <property type="match status" value="1"/>
</dbReference>
<name>A0A8J5GT80_ZINOF</name>
<dbReference type="Gene3D" id="3.40.50.300">
    <property type="entry name" value="P-loop containing nucleotide triphosphate hydrolases"/>
    <property type="match status" value="1"/>
</dbReference>
<dbReference type="FunFam" id="3.40.50.2000:FF:000019">
    <property type="entry name" value="Glycosyltransferase"/>
    <property type="match status" value="1"/>
</dbReference>
<evidence type="ECO:0000256" key="2">
    <source>
        <dbReference type="ARBA" id="ARBA00022679"/>
    </source>
</evidence>
<dbReference type="InterPro" id="IPR044802">
    <property type="entry name" value="NADKc-like"/>
</dbReference>
<dbReference type="Pfam" id="PF06414">
    <property type="entry name" value="Zeta_toxin"/>
    <property type="match status" value="1"/>
</dbReference>
<dbReference type="CDD" id="cd03784">
    <property type="entry name" value="GT1_Gtf-like"/>
    <property type="match status" value="1"/>
</dbReference>
<keyword evidence="4" id="KW-0067">ATP-binding</keyword>